<organism evidence="1 2">
    <name type="scientific">Babesia gibsoni</name>
    <dbReference type="NCBI Taxonomy" id="33632"/>
    <lineage>
        <taxon>Eukaryota</taxon>
        <taxon>Sar</taxon>
        <taxon>Alveolata</taxon>
        <taxon>Apicomplexa</taxon>
        <taxon>Aconoidasida</taxon>
        <taxon>Piroplasmida</taxon>
        <taxon>Babesiidae</taxon>
        <taxon>Babesia</taxon>
    </lineage>
</organism>
<proteinExistence type="predicted"/>
<keyword evidence="2" id="KW-1185">Reference proteome</keyword>
<dbReference type="EMBL" id="JAVEPI010000001">
    <property type="protein sequence ID" value="KAK1444788.1"/>
    <property type="molecule type" value="Genomic_DNA"/>
</dbReference>
<accession>A0AAD8PG25</accession>
<dbReference type="AlphaFoldDB" id="A0AAD8PG25"/>
<evidence type="ECO:0000313" key="2">
    <source>
        <dbReference type="Proteomes" id="UP001230268"/>
    </source>
</evidence>
<reference evidence="1" key="1">
    <citation type="submission" date="2023-08" db="EMBL/GenBank/DDBJ databases">
        <title>Draft sequence of the Babesia gibsoni genome.</title>
        <authorList>
            <person name="Yamagishi J.Y."/>
            <person name="Xuan X.X."/>
        </authorList>
    </citation>
    <scope>NUCLEOTIDE SEQUENCE</scope>
    <source>
        <strain evidence="1">Azabu</strain>
    </source>
</reference>
<name>A0AAD8PG25_BABGI</name>
<comment type="caution">
    <text evidence="1">The sequence shown here is derived from an EMBL/GenBank/DDBJ whole genome shotgun (WGS) entry which is preliminary data.</text>
</comment>
<sequence length="78" mass="8542">MSFHKKFIFGIVCLSLVSVAGMAAVAEIFLRGGQVVAAATWMKEQIESATASVKNFYSGILNEQHLRRAEKLQEIAAK</sequence>
<protein>
    <submittedName>
        <fullName evidence="1">Uncharacterized protein</fullName>
    </submittedName>
</protein>
<evidence type="ECO:0000313" key="1">
    <source>
        <dbReference type="EMBL" id="KAK1444788.1"/>
    </source>
</evidence>
<gene>
    <name evidence="1" type="ORF">BgAZ_106940</name>
</gene>
<dbReference type="Proteomes" id="UP001230268">
    <property type="component" value="Unassembled WGS sequence"/>
</dbReference>